<protein>
    <submittedName>
        <fullName evidence="1">HTH and integrase core domain protein</fullName>
    </submittedName>
</protein>
<name>A0A3G5AD94_9VIRU</name>
<sequence>MILIYLIDHVVRNLFARKNLKSLPLYLTIYAIMLRKKFISTLSYSLNISKENYVTISKSYIYYILNKNDITHKRICEKIIPKNKDKFNAHILELNNIIATTDRDTLISVDESSILIGQKPHYGWSPCGQDCIVESMPHQTRYSLILSVNRSRIISYKLIRGAVNGEIFMDYIVNDVMPNSDGGSILIIWIMLAYIIIRN</sequence>
<gene>
    <name evidence="1" type="ORF">Hyperionvirus6_20</name>
</gene>
<reference evidence="1" key="1">
    <citation type="submission" date="2018-10" db="EMBL/GenBank/DDBJ databases">
        <title>Hidden diversity of soil giant viruses.</title>
        <authorList>
            <person name="Schulz F."/>
            <person name="Alteio L."/>
            <person name="Goudeau D."/>
            <person name="Ryan E.M."/>
            <person name="Malmstrom R.R."/>
            <person name="Blanchard J."/>
            <person name="Woyke T."/>
        </authorList>
    </citation>
    <scope>NUCLEOTIDE SEQUENCE</scope>
    <source>
        <strain evidence="1">HYV1</strain>
    </source>
</reference>
<evidence type="ECO:0000313" key="1">
    <source>
        <dbReference type="EMBL" id="AYV83339.1"/>
    </source>
</evidence>
<proteinExistence type="predicted"/>
<accession>A0A3G5AD94</accession>
<organism evidence="1">
    <name type="scientific">Hyperionvirus sp</name>
    <dbReference type="NCBI Taxonomy" id="2487770"/>
    <lineage>
        <taxon>Viruses</taxon>
        <taxon>Varidnaviria</taxon>
        <taxon>Bamfordvirae</taxon>
        <taxon>Nucleocytoviricota</taxon>
        <taxon>Megaviricetes</taxon>
        <taxon>Imitervirales</taxon>
        <taxon>Mimiviridae</taxon>
        <taxon>Klosneuvirinae</taxon>
    </lineage>
</organism>
<dbReference type="EMBL" id="MK072388">
    <property type="protein sequence ID" value="AYV83339.1"/>
    <property type="molecule type" value="Genomic_DNA"/>
</dbReference>